<dbReference type="InterPro" id="IPR053911">
    <property type="entry name" value="PGAP2IP_TM_2nd"/>
</dbReference>
<evidence type="ECO:0000259" key="4">
    <source>
        <dbReference type="Pfam" id="PF23021"/>
    </source>
</evidence>
<dbReference type="Proteomes" id="UP000623467">
    <property type="component" value="Unassembled WGS sequence"/>
</dbReference>
<dbReference type="EMBL" id="JACAZH010000002">
    <property type="protein sequence ID" value="KAF7374974.1"/>
    <property type="molecule type" value="Genomic_DNA"/>
</dbReference>
<feature type="transmembrane region" description="Helical" evidence="2">
    <location>
        <begin position="543"/>
        <end position="562"/>
    </location>
</feature>
<name>A0A8H6ZCW2_9AGAR</name>
<keyword evidence="8" id="KW-1185">Reference proteome</keyword>
<dbReference type="InterPro" id="IPR057315">
    <property type="entry name" value="Exo_endo_phos_PGAP2IP_C"/>
</dbReference>
<dbReference type="PANTHER" id="PTHR14859">
    <property type="entry name" value="CALCOFLUOR WHITE HYPERSENSITIVE PROTEIN PRECURSOR"/>
    <property type="match status" value="1"/>
</dbReference>
<evidence type="ECO:0000259" key="3">
    <source>
        <dbReference type="Pfam" id="PF10277"/>
    </source>
</evidence>
<organism evidence="7 8">
    <name type="scientific">Mycena sanguinolenta</name>
    <dbReference type="NCBI Taxonomy" id="230812"/>
    <lineage>
        <taxon>Eukaryota</taxon>
        <taxon>Fungi</taxon>
        <taxon>Dikarya</taxon>
        <taxon>Basidiomycota</taxon>
        <taxon>Agaricomycotina</taxon>
        <taxon>Agaricomycetes</taxon>
        <taxon>Agaricomycetidae</taxon>
        <taxon>Agaricales</taxon>
        <taxon>Marasmiineae</taxon>
        <taxon>Mycenaceae</taxon>
        <taxon>Mycena</taxon>
    </lineage>
</organism>
<reference evidence="7" key="1">
    <citation type="submission" date="2020-05" db="EMBL/GenBank/DDBJ databases">
        <title>Mycena genomes resolve the evolution of fungal bioluminescence.</title>
        <authorList>
            <person name="Tsai I.J."/>
        </authorList>
    </citation>
    <scope>NUCLEOTIDE SEQUENCE</scope>
    <source>
        <strain evidence="7">160909Yilan</strain>
    </source>
</reference>
<evidence type="ECO:0000313" key="7">
    <source>
        <dbReference type="EMBL" id="KAF7374974.1"/>
    </source>
</evidence>
<feature type="transmembrane region" description="Helical" evidence="2">
    <location>
        <begin position="151"/>
        <end position="170"/>
    </location>
</feature>
<feature type="domain" description="PGAP2IP first transmembrane" evidence="5">
    <location>
        <begin position="363"/>
        <end position="435"/>
    </location>
</feature>
<evidence type="ECO:0000313" key="8">
    <source>
        <dbReference type="Proteomes" id="UP000623467"/>
    </source>
</evidence>
<feature type="transmembrane region" description="Helical" evidence="2">
    <location>
        <begin position="603"/>
        <end position="627"/>
    </location>
</feature>
<dbReference type="InterPro" id="IPR036691">
    <property type="entry name" value="Endo/exonu/phosph_ase_sf"/>
</dbReference>
<dbReference type="SUPFAM" id="SSF56219">
    <property type="entry name" value="DNase I-like"/>
    <property type="match status" value="1"/>
</dbReference>
<dbReference type="InterPro" id="IPR053912">
    <property type="entry name" value="PGAP2IP_TM_1nd"/>
</dbReference>
<feature type="transmembrane region" description="Helical" evidence="2">
    <location>
        <begin position="519"/>
        <end position="537"/>
    </location>
</feature>
<accession>A0A8H6ZCW2</accession>
<evidence type="ECO:0000256" key="1">
    <source>
        <dbReference type="SAM" id="MobiDB-lite"/>
    </source>
</evidence>
<dbReference type="GO" id="GO:0006506">
    <property type="term" value="P:GPI anchor biosynthetic process"/>
    <property type="evidence" value="ECO:0007669"/>
    <property type="project" value="TreeGrafter"/>
</dbReference>
<keyword evidence="2" id="KW-0812">Transmembrane</keyword>
<evidence type="ECO:0000256" key="2">
    <source>
        <dbReference type="SAM" id="Phobius"/>
    </source>
</evidence>
<dbReference type="AlphaFoldDB" id="A0A8H6ZCW2"/>
<dbReference type="Pfam" id="PF23021">
    <property type="entry name" value="6TM_2nd_PGAP2IP"/>
    <property type="match status" value="1"/>
</dbReference>
<dbReference type="GO" id="GO:0016020">
    <property type="term" value="C:membrane"/>
    <property type="evidence" value="ECO:0007669"/>
    <property type="project" value="GOC"/>
</dbReference>
<feature type="domain" description="CWH43-like N-terminal" evidence="3">
    <location>
        <begin position="11"/>
        <end position="201"/>
    </location>
</feature>
<gene>
    <name evidence="7" type="ORF">MSAN_00383500</name>
</gene>
<proteinExistence type="predicted"/>
<feature type="transmembrane region" description="Helical" evidence="2">
    <location>
        <begin position="12"/>
        <end position="35"/>
    </location>
</feature>
<dbReference type="PANTHER" id="PTHR14859:SF1">
    <property type="entry name" value="PGAP2-INTERACTING PROTEIN"/>
    <property type="match status" value="1"/>
</dbReference>
<dbReference type="InterPro" id="IPR019402">
    <property type="entry name" value="CWH43_N"/>
</dbReference>
<keyword evidence="2" id="KW-0472">Membrane</keyword>
<dbReference type="InterPro" id="IPR051916">
    <property type="entry name" value="GPI-anchor_lipid_remodeler"/>
</dbReference>
<dbReference type="Gene3D" id="3.60.10.10">
    <property type="entry name" value="Endonuclease/exonuclease/phosphatase"/>
    <property type="match status" value="1"/>
</dbReference>
<keyword evidence="2" id="KW-1133">Transmembrane helix</keyword>
<dbReference type="GO" id="GO:0005783">
    <property type="term" value="C:endoplasmic reticulum"/>
    <property type="evidence" value="ECO:0007669"/>
    <property type="project" value="TreeGrafter"/>
</dbReference>
<feature type="transmembrane region" description="Helical" evidence="2">
    <location>
        <begin position="676"/>
        <end position="694"/>
    </location>
</feature>
<protein>
    <submittedName>
        <fullName evidence="7">Protein cwh43</fullName>
    </submittedName>
</protein>
<sequence length="998" mass="110946">MPSPSRTIPAAYIARAHTVLGSAAFLIALLLGLLYHYKKLCKNAIAAWPEEWFPSVSATVGDWYPERNIFQILIAFTSGPRLALVFLEYLLHSKDWNSQFPVVIFISGILRTVTCGGWVSTIFFMISYIVLTIPWMVGCIVSAPNQTRKSRIFVASTFFLSIIPLVYFYLQHKVHKVPGAYSRYSLFEWSLIALDIIFDSLTEDEIRLANLQLFVGDPAARLADVGTEATKSTQSVDGQNEAGTTVINSTEASLKPKAARKSSAKESPAKGKGNKPRFSFKLQIPPSWKPFISFISSVYLSYIFLVHLHLPHPDSLLFFGLAAGDRRSRAGVARHTLSDLAFRDPDSILGKITRGINDVKYFFAPGFGCLSAKQAVTNWAAPDVEYQSILTALGFLLSSVLKQANHSNNPVSPLVNSESGGYNKIGFVLAVLAIYEHHSREAQAASGQPKKTSQKGKPTPSGTVTSPQQHWLTGAIPLGSLIFILHNLLSDSSTLIAWNWTGYNNYQPRGPVPHLHGSLTFIAQAFGFLFTLTPASWKSTDLLAHPFWFAYGSAATAVLYTYRNWLGYIGGLNLGIFMMSIIPIVLQRASAAAGSTWESTGKVYFTAMLVYCLLAATSIWTVAYAFVPGGVYLRERIDIVLILQMACLSLAFKWPGLKLPSLPERKDILTPALLSYSRITLACLTICSLTATIYRTPTGFPQPFKPGPRIINAGIWTVHFGLDNEGRDSQRLVRNVAKDMELDLLGLLETDLHRVVFGNRDLSRVMVEMGYYVDTGPGPASHTWGCVLLSKFPIINSTHHLLPSPNGELAPAIEAVIDAWGTPVTVVVAHNGQEEDPLDRELQSTELARIMAASHPRPVIFLGYVVTKPHAPRPSPYEILIKDGRVHDIDEDDWDRWCEYILYRGLYRTSYARISRGKVTDTELQIGQFVVPPYGTTVVEDSKEARYLRSAKEDLPEDHWFTMDYYDYHPNNVKKSGHHYHVFGTPLYYKIPQSPQVL</sequence>
<feature type="region of interest" description="Disordered" evidence="1">
    <location>
        <begin position="442"/>
        <end position="468"/>
    </location>
</feature>
<evidence type="ECO:0000259" key="5">
    <source>
        <dbReference type="Pfam" id="PF23022"/>
    </source>
</evidence>
<feature type="transmembrane region" description="Helical" evidence="2">
    <location>
        <begin position="574"/>
        <end position="597"/>
    </location>
</feature>
<dbReference type="FunFam" id="3.60.10.10:FF:000100">
    <property type="entry name" value="Unplaced genomic scaffold supercont2.12, whole genome shotgun sequence"/>
    <property type="match status" value="1"/>
</dbReference>
<dbReference type="Pfam" id="PF10277">
    <property type="entry name" value="Frag1"/>
    <property type="match status" value="1"/>
</dbReference>
<evidence type="ECO:0000259" key="6">
    <source>
        <dbReference type="Pfam" id="PF23226"/>
    </source>
</evidence>
<dbReference type="GO" id="GO:0031505">
    <property type="term" value="P:fungal-type cell wall organization"/>
    <property type="evidence" value="ECO:0007669"/>
    <property type="project" value="TreeGrafter"/>
</dbReference>
<dbReference type="OrthoDB" id="68581at2759"/>
<comment type="caution">
    <text evidence="7">The sequence shown here is derived from an EMBL/GenBank/DDBJ whole genome shotgun (WGS) entry which is preliminary data.</text>
</comment>
<feature type="transmembrane region" description="Helical" evidence="2">
    <location>
        <begin position="103"/>
        <end position="131"/>
    </location>
</feature>
<feature type="region of interest" description="Disordered" evidence="1">
    <location>
        <begin position="252"/>
        <end position="274"/>
    </location>
</feature>
<feature type="domain" description="PGAP2IP C-terminal nuclease-like" evidence="6">
    <location>
        <begin position="709"/>
        <end position="947"/>
    </location>
</feature>
<dbReference type="Pfam" id="PF23022">
    <property type="entry name" value="6TM_1st_PGAP2IP"/>
    <property type="match status" value="1"/>
</dbReference>
<feature type="domain" description="PGAP2IP second transmembrane" evidence="4">
    <location>
        <begin position="468"/>
        <end position="652"/>
    </location>
</feature>
<dbReference type="Pfam" id="PF23226">
    <property type="entry name" value="Exo_endo_phos_PGAP2IP"/>
    <property type="match status" value="1"/>
</dbReference>